<dbReference type="RefSeq" id="WP_136380865.1">
    <property type="nucleotide sequence ID" value="NZ_SLUB01000040.1"/>
</dbReference>
<keyword evidence="3" id="KW-1185">Reference proteome</keyword>
<evidence type="ECO:0000256" key="1">
    <source>
        <dbReference type="SAM" id="Phobius"/>
    </source>
</evidence>
<reference evidence="2 3" key="1">
    <citation type="journal article" date="2019" name="Indoor Air">
        <title>Impacts of indoor surface finishes on bacterial viability.</title>
        <authorList>
            <person name="Hu J."/>
            <person name="Maamar S.B."/>
            <person name="Glawe A.J."/>
            <person name="Gottel N."/>
            <person name="Gilbert J.A."/>
            <person name="Hartmann E.M."/>
        </authorList>
    </citation>
    <scope>NUCLEOTIDE SEQUENCE [LARGE SCALE GENOMIC DNA]</scope>
    <source>
        <strain evidence="2 3">AF060A6</strain>
    </source>
</reference>
<keyword evidence="1" id="KW-0812">Transmembrane</keyword>
<evidence type="ECO:0000313" key="2">
    <source>
        <dbReference type="EMBL" id="THE10748.1"/>
    </source>
</evidence>
<dbReference type="EMBL" id="SLUB01000040">
    <property type="protein sequence ID" value="THE10748.1"/>
    <property type="molecule type" value="Genomic_DNA"/>
</dbReference>
<dbReference type="Proteomes" id="UP000306477">
    <property type="component" value="Unassembled WGS sequence"/>
</dbReference>
<name>A0A4S3PMU6_9BACI</name>
<dbReference type="OrthoDB" id="2862041at2"/>
<evidence type="ECO:0000313" key="3">
    <source>
        <dbReference type="Proteomes" id="UP000306477"/>
    </source>
</evidence>
<gene>
    <name evidence="2" type="ORF">E1I69_17540</name>
</gene>
<organism evidence="2 3">
    <name type="scientific">Bacillus timonensis</name>
    <dbReference type="NCBI Taxonomy" id="1033734"/>
    <lineage>
        <taxon>Bacteria</taxon>
        <taxon>Bacillati</taxon>
        <taxon>Bacillota</taxon>
        <taxon>Bacilli</taxon>
        <taxon>Bacillales</taxon>
        <taxon>Bacillaceae</taxon>
        <taxon>Bacillus</taxon>
    </lineage>
</organism>
<dbReference type="AlphaFoldDB" id="A0A4S3PMU6"/>
<sequence>MYLLLIALYAIGIGAVGCAIFMFMVQKDKKKALVIGIIGLLIIIGAMVSNKLRPSYEKESSILVEETAVTNEKNKDRLYACKVNDPYTMFQYFDESKEKAEEFCSRFKVGERYDIKYRFKAGTYIILEVK</sequence>
<feature type="transmembrane region" description="Helical" evidence="1">
    <location>
        <begin position="32"/>
        <end position="49"/>
    </location>
</feature>
<accession>A0A4S3PMU6</accession>
<keyword evidence="1" id="KW-1133">Transmembrane helix</keyword>
<keyword evidence="1" id="KW-0472">Membrane</keyword>
<feature type="transmembrane region" description="Helical" evidence="1">
    <location>
        <begin position="6"/>
        <end position="25"/>
    </location>
</feature>
<proteinExistence type="predicted"/>
<comment type="caution">
    <text evidence="2">The sequence shown here is derived from an EMBL/GenBank/DDBJ whole genome shotgun (WGS) entry which is preliminary data.</text>
</comment>
<protein>
    <submittedName>
        <fullName evidence="2">Uncharacterized protein</fullName>
    </submittedName>
</protein>